<evidence type="ECO:0000313" key="20">
    <source>
        <dbReference type="Proteomes" id="UP000824988"/>
    </source>
</evidence>
<evidence type="ECO:0000256" key="8">
    <source>
        <dbReference type="ARBA" id="ARBA00022982"/>
    </source>
</evidence>
<dbReference type="HAMAP" id="MF_00399">
    <property type="entry name" value="DbsD"/>
    <property type="match status" value="1"/>
</dbReference>
<dbReference type="GO" id="GO:0005886">
    <property type="term" value="C:plasma membrane"/>
    <property type="evidence" value="ECO:0007669"/>
    <property type="project" value="UniProtKB-SubCell"/>
</dbReference>
<keyword evidence="5 17" id="KW-0812">Transmembrane</keyword>
<dbReference type="Pfam" id="PF02683">
    <property type="entry name" value="DsbD_TM"/>
    <property type="match status" value="1"/>
</dbReference>
<evidence type="ECO:0000259" key="18">
    <source>
        <dbReference type="PROSITE" id="PS51352"/>
    </source>
</evidence>
<gene>
    <name evidence="17 19" type="primary">dsbD</name>
    <name evidence="19" type="ORF">MoryE10_31430</name>
</gene>
<dbReference type="InterPro" id="IPR028250">
    <property type="entry name" value="DsbDN"/>
</dbReference>
<dbReference type="GO" id="GO:0045454">
    <property type="term" value="P:cell redox homeostasis"/>
    <property type="evidence" value="ECO:0007669"/>
    <property type="project" value="TreeGrafter"/>
</dbReference>
<evidence type="ECO:0000256" key="11">
    <source>
        <dbReference type="ARBA" id="ARBA00023027"/>
    </source>
</evidence>
<proteinExistence type="inferred from homology"/>
<dbReference type="Pfam" id="PF13899">
    <property type="entry name" value="Thioredoxin_7"/>
    <property type="match status" value="1"/>
</dbReference>
<dbReference type="InterPro" id="IPR035671">
    <property type="entry name" value="DsbD_gamma"/>
</dbReference>
<keyword evidence="20" id="KW-1185">Reference proteome</keyword>
<evidence type="ECO:0000256" key="15">
    <source>
        <dbReference type="ARBA" id="ARBA00047388"/>
    </source>
</evidence>
<dbReference type="CDD" id="cd02953">
    <property type="entry name" value="DsbDgamma"/>
    <property type="match status" value="1"/>
</dbReference>
<feature type="chain" id="PRO_5035348757" description="Thiol:disulfide interchange protein DsbD" evidence="17">
    <location>
        <begin position="30"/>
        <end position="621"/>
    </location>
</feature>
<evidence type="ECO:0000256" key="10">
    <source>
        <dbReference type="ARBA" id="ARBA00023002"/>
    </source>
</evidence>
<dbReference type="GO" id="GO:0047134">
    <property type="term" value="F:protein-disulfide reductase [NAD(P)H] activity"/>
    <property type="evidence" value="ECO:0007669"/>
    <property type="project" value="UniProtKB-UniRule"/>
</dbReference>
<evidence type="ECO:0000256" key="5">
    <source>
        <dbReference type="ARBA" id="ARBA00022692"/>
    </source>
</evidence>
<feature type="transmembrane region" description="Helical" evidence="17">
    <location>
        <begin position="245"/>
        <end position="269"/>
    </location>
</feature>
<dbReference type="PANTHER" id="PTHR32234:SF0">
    <property type="entry name" value="THIOL:DISULFIDE INTERCHANGE PROTEIN DSBD"/>
    <property type="match status" value="1"/>
</dbReference>
<evidence type="ECO:0000256" key="2">
    <source>
        <dbReference type="ARBA" id="ARBA00007241"/>
    </source>
</evidence>
<evidence type="ECO:0000256" key="17">
    <source>
        <dbReference type="HAMAP-Rule" id="MF_00399"/>
    </source>
</evidence>
<keyword evidence="11 17" id="KW-0520">NAD</keyword>
<feature type="disulfide bond" description="Redox-active" evidence="17">
    <location>
        <begin position="537"/>
        <end position="540"/>
    </location>
</feature>
<comment type="catalytic activity">
    <reaction evidence="16 17">
        <text>[protein]-dithiol + NADP(+) = [protein]-disulfide + NADPH + H(+)</text>
        <dbReference type="Rhea" id="RHEA:18753"/>
        <dbReference type="Rhea" id="RHEA-COMP:10593"/>
        <dbReference type="Rhea" id="RHEA-COMP:10594"/>
        <dbReference type="ChEBI" id="CHEBI:15378"/>
        <dbReference type="ChEBI" id="CHEBI:29950"/>
        <dbReference type="ChEBI" id="CHEBI:50058"/>
        <dbReference type="ChEBI" id="CHEBI:57783"/>
        <dbReference type="ChEBI" id="CHEBI:58349"/>
        <dbReference type="EC" id="1.8.1.8"/>
    </reaction>
</comment>
<evidence type="ECO:0000256" key="12">
    <source>
        <dbReference type="ARBA" id="ARBA00023136"/>
    </source>
</evidence>
<dbReference type="InterPro" id="IPR022910">
    <property type="entry name" value="Thiol_diS_interchange_DbsD"/>
</dbReference>
<comment type="catalytic activity">
    <reaction evidence="15 17">
        <text>[protein]-dithiol + NAD(+) = [protein]-disulfide + NADH + H(+)</text>
        <dbReference type="Rhea" id="RHEA:18749"/>
        <dbReference type="Rhea" id="RHEA-COMP:10593"/>
        <dbReference type="Rhea" id="RHEA-COMP:10594"/>
        <dbReference type="ChEBI" id="CHEBI:15378"/>
        <dbReference type="ChEBI" id="CHEBI:29950"/>
        <dbReference type="ChEBI" id="CHEBI:50058"/>
        <dbReference type="ChEBI" id="CHEBI:57540"/>
        <dbReference type="ChEBI" id="CHEBI:57945"/>
        <dbReference type="EC" id="1.8.1.8"/>
    </reaction>
</comment>
<evidence type="ECO:0000256" key="7">
    <source>
        <dbReference type="ARBA" id="ARBA00022748"/>
    </source>
</evidence>
<dbReference type="Proteomes" id="UP000824988">
    <property type="component" value="Chromosome"/>
</dbReference>
<feature type="disulfide bond" description="Redox-active" evidence="17">
    <location>
        <begin position="220"/>
        <end position="342"/>
    </location>
</feature>
<evidence type="ECO:0000256" key="13">
    <source>
        <dbReference type="ARBA" id="ARBA00023157"/>
    </source>
</evidence>
<dbReference type="KEGG" id="moz:MoryE10_31430"/>
<sequence length="621" mass="66687" precursor="true">MGKRMSSFRILIFLLLTVCAGLDATAADAGGAPLNKLGDAFKNLGLAGGGQSELLPAEQAFQFLAEVKDANTIAVSWRIADGYYLYREKFKFELADSPGVRLGEIVPPHGDPKEDEAFGRVEVFHNQVAFDLPLLRETQGPATVHLKARFQGCADRGVCYPPMKQALTLELPAVGASVKPIAPAAQSEQDRVAQALRGDSLWLTIVSFLGFGLLLSFTPCCFPMIPILSGLIVGHGHHLTTRRAFSLSLIYVLASALTYTLFGVLAGLFGANLQNWFQQTWVLVIFALVFVGLALSMFGFYELQLPSSLQTRLDRANRHQKSGSAAGAAVMGFLSTLIVGPCVAAPLAGALIYIGQTGDAVLGGIALFSMGFGAGIPLLIIGASAGKMLPKAGHWMHATKAVFGVGLLAVAVWLLERVLPSALSMTAWALLLIVPAVFMGALDHLDAEASGWRRLWKGLGLMMLTYGILLLIGVASDSRDPLQPLRVLAPGNVQAAGPAQQALPFQKVTSPAELDRKLAEAKAQGRPVMLDYYADWCISCKEMDRYTFADPRVRQALANAVLLQADVTASSDESDGLLKRYGLIGPPATLFFGADGRERSSFRVIGYMDAERFLQHLKQVL</sequence>
<dbReference type="NCBIfam" id="NF001419">
    <property type="entry name" value="PRK00293.1"/>
    <property type="match status" value="1"/>
</dbReference>
<reference evidence="19" key="1">
    <citation type="submission" date="2019-06" db="EMBL/GenBank/DDBJ databases">
        <title>Complete genome sequence of Methylogaea oryzae strain JCM16910.</title>
        <authorList>
            <person name="Asakawa S."/>
        </authorList>
    </citation>
    <scope>NUCLEOTIDE SEQUENCE</scope>
    <source>
        <strain evidence="19">E10</strain>
    </source>
</reference>
<evidence type="ECO:0000256" key="4">
    <source>
        <dbReference type="ARBA" id="ARBA00022519"/>
    </source>
</evidence>
<protein>
    <recommendedName>
        <fullName evidence="17">Thiol:disulfide interchange protein DsbD</fullName>
        <ecNumber evidence="17">1.8.1.8</ecNumber>
    </recommendedName>
    <alternativeName>
        <fullName evidence="17">Protein-disulfide reductase</fullName>
        <shortName evidence="17">Disulfide reductase</shortName>
    </alternativeName>
</protein>
<feature type="transmembrane region" description="Helical" evidence="17">
    <location>
        <begin position="324"/>
        <end position="354"/>
    </location>
</feature>
<dbReference type="PROSITE" id="PS51352">
    <property type="entry name" value="THIOREDOXIN_2"/>
    <property type="match status" value="1"/>
</dbReference>
<dbReference type="EMBL" id="AP019782">
    <property type="protein sequence ID" value="BBL72537.1"/>
    <property type="molecule type" value="Genomic_DNA"/>
</dbReference>
<dbReference type="Pfam" id="PF11412">
    <property type="entry name" value="DsbD_N"/>
    <property type="match status" value="1"/>
</dbReference>
<feature type="transmembrane region" description="Helical" evidence="17">
    <location>
        <begin position="281"/>
        <end position="303"/>
    </location>
</feature>
<keyword evidence="14 17" id="KW-0676">Redox-active center</keyword>
<accession>A0A8D4VTV8</accession>
<keyword evidence="17" id="KW-1003">Cell membrane</keyword>
<comment type="similarity">
    <text evidence="2 17">Belongs to the thioredoxin family. DsbD subfamily.</text>
</comment>
<evidence type="ECO:0000256" key="1">
    <source>
        <dbReference type="ARBA" id="ARBA00004429"/>
    </source>
</evidence>
<dbReference type="PANTHER" id="PTHR32234">
    <property type="entry name" value="THIOL:DISULFIDE INTERCHANGE PROTEIN DSBD"/>
    <property type="match status" value="1"/>
</dbReference>
<feature type="disulfide bond" description="Redox-active" evidence="17">
    <location>
        <begin position="153"/>
        <end position="159"/>
    </location>
</feature>
<keyword evidence="13 17" id="KW-1015">Disulfide bond</keyword>
<feature type="transmembrane region" description="Helical" evidence="17">
    <location>
        <begin position="454"/>
        <end position="475"/>
    </location>
</feature>
<keyword evidence="7 17" id="KW-0201">Cytochrome c-type biogenesis</keyword>
<keyword evidence="4 17" id="KW-0997">Cell inner membrane</keyword>
<organism evidence="19 20">
    <name type="scientific">Methylogaea oryzae</name>
    <dbReference type="NCBI Taxonomy" id="1295382"/>
    <lineage>
        <taxon>Bacteria</taxon>
        <taxon>Pseudomonadati</taxon>
        <taxon>Pseudomonadota</taxon>
        <taxon>Gammaproteobacteria</taxon>
        <taxon>Methylococcales</taxon>
        <taxon>Methylococcaceae</taxon>
        <taxon>Methylogaea</taxon>
    </lineage>
</organism>
<keyword evidence="3 17" id="KW-0813">Transport</keyword>
<dbReference type="EC" id="1.8.1.8" evidence="17"/>
<dbReference type="InterPro" id="IPR003834">
    <property type="entry name" value="Cyt_c_assmbl_TM_dom"/>
</dbReference>
<name>A0A8D4VTV8_9GAMM</name>
<feature type="transmembrane region" description="Helical" evidence="17">
    <location>
        <begin position="360"/>
        <end position="383"/>
    </location>
</feature>
<comment type="subcellular location">
    <subcellularLocation>
        <location evidence="1 17">Cell inner membrane</location>
        <topology evidence="1 17">Multi-pass membrane protein</topology>
    </subcellularLocation>
</comment>
<evidence type="ECO:0000256" key="6">
    <source>
        <dbReference type="ARBA" id="ARBA00022729"/>
    </source>
</evidence>
<comment type="function">
    <text evidence="17">Required to facilitate the formation of correct disulfide bonds in some periplasmic proteins and for the assembly of the periplasmic c-type cytochromes. Acts by transferring electrons from cytoplasmic thioredoxin to the periplasm. This transfer involves a cascade of disulfide bond formation and reduction steps.</text>
</comment>
<feature type="transmembrane region" description="Helical" evidence="17">
    <location>
        <begin position="201"/>
        <end position="233"/>
    </location>
</feature>
<evidence type="ECO:0000256" key="14">
    <source>
        <dbReference type="ARBA" id="ARBA00023284"/>
    </source>
</evidence>
<feature type="transmembrane region" description="Helical" evidence="17">
    <location>
        <begin position="421"/>
        <end position="442"/>
    </location>
</feature>
<keyword evidence="6 17" id="KW-0732">Signal</keyword>
<evidence type="ECO:0000256" key="3">
    <source>
        <dbReference type="ARBA" id="ARBA00022448"/>
    </source>
</evidence>
<evidence type="ECO:0000313" key="19">
    <source>
        <dbReference type="EMBL" id="BBL72537.1"/>
    </source>
</evidence>
<evidence type="ECO:0000256" key="16">
    <source>
        <dbReference type="ARBA" id="ARBA00047804"/>
    </source>
</evidence>
<dbReference type="AlphaFoldDB" id="A0A8D4VTV8"/>
<dbReference type="GO" id="GO:0017004">
    <property type="term" value="P:cytochrome complex assembly"/>
    <property type="evidence" value="ECO:0007669"/>
    <property type="project" value="UniProtKB-UniRule"/>
</dbReference>
<feature type="domain" description="Thioredoxin" evidence="18">
    <location>
        <begin position="496"/>
        <end position="621"/>
    </location>
</feature>
<keyword evidence="12 17" id="KW-0472">Membrane</keyword>
<feature type="transmembrane region" description="Helical" evidence="17">
    <location>
        <begin position="395"/>
        <end position="415"/>
    </location>
</feature>
<keyword evidence="9 17" id="KW-1133">Transmembrane helix</keyword>
<keyword evidence="8 17" id="KW-0249">Electron transport</keyword>
<keyword evidence="10 17" id="KW-0560">Oxidoreductase</keyword>
<feature type="signal peptide" evidence="17">
    <location>
        <begin position="1"/>
        <end position="29"/>
    </location>
</feature>
<evidence type="ECO:0000256" key="9">
    <source>
        <dbReference type="ARBA" id="ARBA00022989"/>
    </source>
</evidence>
<dbReference type="GO" id="GO:0009055">
    <property type="term" value="F:electron transfer activity"/>
    <property type="evidence" value="ECO:0007669"/>
    <property type="project" value="UniProtKB-UniRule"/>
</dbReference>
<dbReference type="InterPro" id="IPR013766">
    <property type="entry name" value="Thioredoxin_domain"/>
</dbReference>